<evidence type="ECO:0000313" key="3">
    <source>
        <dbReference type="EMBL" id="MFC5457927.1"/>
    </source>
</evidence>
<evidence type="ECO:0000256" key="1">
    <source>
        <dbReference type="SAM" id="SignalP"/>
    </source>
</evidence>
<gene>
    <name evidence="3" type="ORF">ACFQDI_23860</name>
</gene>
<feature type="chain" id="PRO_5045535348" evidence="1">
    <location>
        <begin position="28"/>
        <end position="438"/>
    </location>
</feature>
<reference evidence="4" key="1">
    <citation type="journal article" date="2019" name="Int. J. Syst. Evol. Microbiol.">
        <title>The Global Catalogue of Microorganisms (GCM) 10K type strain sequencing project: providing services to taxonomists for standard genome sequencing and annotation.</title>
        <authorList>
            <consortium name="The Broad Institute Genomics Platform"/>
            <consortium name="The Broad Institute Genome Sequencing Center for Infectious Disease"/>
            <person name="Wu L."/>
            <person name="Ma J."/>
        </authorList>
    </citation>
    <scope>NUCLEOTIDE SEQUENCE [LARGE SCALE GENOMIC DNA]</scope>
    <source>
        <strain evidence="4">CGMCC 4.1469</strain>
    </source>
</reference>
<dbReference type="RefSeq" id="WP_377171756.1">
    <property type="nucleotide sequence ID" value="NZ_JBHSMQ010000014.1"/>
</dbReference>
<dbReference type="InterPro" id="IPR010496">
    <property type="entry name" value="AL/BT2_dom"/>
</dbReference>
<evidence type="ECO:0000259" key="2">
    <source>
        <dbReference type="Pfam" id="PF06439"/>
    </source>
</evidence>
<proteinExistence type="predicted"/>
<keyword evidence="1" id="KW-0732">Signal</keyword>
<accession>A0ABW0KZI9</accession>
<feature type="signal peptide" evidence="1">
    <location>
        <begin position="1"/>
        <end position="27"/>
    </location>
</feature>
<dbReference type="EMBL" id="JBHSMQ010000014">
    <property type="protein sequence ID" value="MFC5457927.1"/>
    <property type="molecule type" value="Genomic_DNA"/>
</dbReference>
<keyword evidence="4" id="KW-1185">Reference proteome</keyword>
<dbReference type="Gene3D" id="2.60.120.560">
    <property type="entry name" value="Exo-inulinase, domain 1"/>
    <property type="match status" value="1"/>
</dbReference>
<name>A0ABW0KZI9_9BACT</name>
<evidence type="ECO:0000313" key="4">
    <source>
        <dbReference type="Proteomes" id="UP001596052"/>
    </source>
</evidence>
<dbReference type="Proteomes" id="UP001596052">
    <property type="component" value="Unassembled WGS sequence"/>
</dbReference>
<dbReference type="Pfam" id="PF06439">
    <property type="entry name" value="3keto-disac_hyd"/>
    <property type="match status" value="1"/>
</dbReference>
<comment type="caution">
    <text evidence="3">The sequence shown here is derived from an EMBL/GenBank/DDBJ whole genome shotgun (WGS) entry which is preliminary data.</text>
</comment>
<organism evidence="3 4">
    <name type="scientific">Prosthecobacter fluviatilis</name>
    <dbReference type="NCBI Taxonomy" id="445931"/>
    <lineage>
        <taxon>Bacteria</taxon>
        <taxon>Pseudomonadati</taxon>
        <taxon>Verrucomicrobiota</taxon>
        <taxon>Verrucomicrobiia</taxon>
        <taxon>Verrucomicrobiales</taxon>
        <taxon>Verrucomicrobiaceae</taxon>
        <taxon>Prosthecobacter</taxon>
    </lineage>
</organism>
<sequence length="438" mass="47548">MHRSLLLLHWLAAVAAAVGIHTMAAPAEVPNTLSPQEQSAGWKLLFDGHSTAGWHTYGKKSVTAGSWKIQNGCLLLPAGNGRPNGHGGDLVTNAMFTNFEFEFEWRVGPAGNSGVEYLFTEGEKRTASFYPGDTGDSPVGFEYQVLDDAPHANNAADRLAASIYSLVTPAGKTLRPVGEFNQGRIVVNGNHVKHWLNGRKVAECELGSPELQRIIASSKYKYYPGVGVKRATAIALQDHGAEVAYRNLKIRELSPSAASAPAAAVPPPSAPAAAAAPMTARKIPMQAADWRVWCWSKAENRWVEHPLSKMTVQIQDGVLSATNTTNDGWPRAILVYRGTLLDGDFTLSAEYRGQLESFDLQAADGANQRLTCLNPPQDNQWHTVLLGRRDGQYTARIEEASAQMQNSKASSDMKGCFCFKLRPGEQVEVRGLVLQAGR</sequence>
<feature type="domain" description="3-keto-alpha-glucoside-1,2-lyase/3-keto-2-hydroxy-glucal hydratase" evidence="2">
    <location>
        <begin position="41"/>
        <end position="251"/>
    </location>
</feature>
<protein>
    <submittedName>
        <fullName evidence="3">DUF1080 domain-containing protein</fullName>
    </submittedName>
</protein>